<proteinExistence type="predicted"/>
<evidence type="ECO:0000313" key="2">
    <source>
        <dbReference type="Proteomes" id="UP000708208"/>
    </source>
</evidence>
<dbReference type="Pfam" id="PF00494">
    <property type="entry name" value="SQS_PSY"/>
    <property type="match status" value="1"/>
</dbReference>
<reference evidence="1" key="1">
    <citation type="submission" date="2021-06" db="EMBL/GenBank/DDBJ databases">
        <authorList>
            <person name="Hodson N. C."/>
            <person name="Mongue J. A."/>
            <person name="Jaron S. K."/>
        </authorList>
    </citation>
    <scope>NUCLEOTIDE SEQUENCE</scope>
</reference>
<gene>
    <name evidence="1" type="ORF">AFUS01_LOCUS21426</name>
</gene>
<organism evidence="1 2">
    <name type="scientific">Allacma fusca</name>
    <dbReference type="NCBI Taxonomy" id="39272"/>
    <lineage>
        <taxon>Eukaryota</taxon>
        <taxon>Metazoa</taxon>
        <taxon>Ecdysozoa</taxon>
        <taxon>Arthropoda</taxon>
        <taxon>Hexapoda</taxon>
        <taxon>Collembola</taxon>
        <taxon>Symphypleona</taxon>
        <taxon>Sminthuridae</taxon>
        <taxon>Allacma</taxon>
    </lineage>
</organism>
<evidence type="ECO:0000313" key="1">
    <source>
        <dbReference type="EMBL" id="CAG7732948.1"/>
    </source>
</evidence>
<comment type="caution">
    <text evidence="1">The sequence shown here is derived from an EMBL/GenBank/DDBJ whole genome shotgun (WGS) entry which is preliminary data.</text>
</comment>
<dbReference type="AlphaFoldDB" id="A0A8J2NZU6"/>
<dbReference type="EMBL" id="CAJVCH010240596">
    <property type="protein sequence ID" value="CAG7732948.1"/>
    <property type="molecule type" value="Genomic_DNA"/>
</dbReference>
<dbReference type="Proteomes" id="UP000708208">
    <property type="component" value="Unassembled WGS sequence"/>
</dbReference>
<keyword evidence="2" id="KW-1185">Reference proteome</keyword>
<sequence>MKLKKSSANYCVNLVRKHDYENFLCTLLWPDTKVRRAMFAIRAFNTEIALVRDQVSQKELGLGRMFFWRDALNQLYSNKLSNKPYVPKHPVVIEMSNVILGNDLSKKWLSNLLDSRERMMTDTPFKDLLELEGYCDQSITSVLYLALELLEVKNVDVDHAASHLGKAIGLSNFIRSIPFNAQRRRVLVPQELLIKNQVSQENFVRNTEREKLQEVVYEIACYAHSHYEKAKSMNTHGLSLIASSKTADCGDMAEGALSERSCRGKAEFLLGEDILSSTKIDLPGLDTPGSLELLLKDIEDNRHNDKRAEAALSNFVILRNVLSTLSNEDLESCCNVSQYWRTVADPMITIHYDITLGKEGMGGLDRDKADNARLTDHVVIKERVRYNQRDFKVYETNLEGHANVTGFMTKFGSFVRSLSFADEATMTTAQFCKLLIHNFPNLEKLNCSMLQLTDDRQNFNPGLPENKLYHLKRIYFSAGVRFDYRCFVTILKTAPNLEEIRDFPLHLIESLMITQKASTLKSLAYPNNEPWLLKESGETVETIFRKLAQVQPKLEFFRFVPPSFWNWAREDGYLHTLKSHIYSVLQSSDESLETFTIVPLEAYGFQNIPPLKSVKIIEFHLTGLIDEPYVYFPANISLGEIFPHVTEFGIFMILSEVLMNQYFPPNIFSPWGSQIQKLKIRSVTQGCIPLLQRLFPLIKEFIVIASPIKLQAILPDMVQLWPDLESLVIGLDYSWYVWNSSPLPTLDSVLTGISEDLIIQLKDQSTKEKFTADQIQEFRSGSTIAKFKKLKTLKLIVRCRFLTSDFDDKLIALSKVSSDFAFELLPGLKVTLGIWKDHQFAKEMKTAFEPLASNIVDFVPSYLDYDLLFV</sequence>
<dbReference type="InterPro" id="IPR002060">
    <property type="entry name" value="Squ/phyt_synthse"/>
</dbReference>
<protein>
    <submittedName>
        <fullName evidence="1">Uncharacterized protein</fullName>
    </submittedName>
</protein>
<accession>A0A8J2NZU6</accession>
<name>A0A8J2NZU6_9HEXA</name>
<dbReference type="OrthoDB" id="270318at2759"/>